<protein>
    <submittedName>
        <fullName evidence="2">Uncharacterized protein</fullName>
    </submittedName>
</protein>
<reference evidence="2 3" key="1">
    <citation type="journal article" date="2015" name="Nat. Commun.">
        <title>Outbred genome sequencing and CRISPR/Cas9 gene editing in butterflies.</title>
        <authorList>
            <person name="Li X."/>
            <person name="Fan D."/>
            <person name="Zhang W."/>
            <person name="Liu G."/>
            <person name="Zhang L."/>
            <person name="Zhao L."/>
            <person name="Fang X."/>
            <person name="Chen L."/>
            <person name="Dong Y."/>
            <person name="Chen Y."/>
            <person name="Ding Y."/>
            <person name="Zhao R."/>
            <person name="Feng M."/>
            <person name="Zhu Y."/>
            <person name="Feng Y."/>
            <person name="Jiang X."/>
            <person name="Zhu D."/>
            <person name="Xiang H."/>
            <person name="Feng X."/>
            <person name="Li S."/>
            <person name="Wang J."/>
            <person name="Zhang G."/>
            <person name="Kronforst M.R."/>
            <person name="Wang W."/>
        </authorList>
    </citation>
    <scope>NUCLEOTIDE SEQUENCE [LARGE SCALE GENOMIC DNA]</scope>
    <source>
        <strain evidence="2">Ya'a_city_454_Pm</strain>
        <tissue evidence="2">Whole body</tissue>
    </source>
</reference>
<name>A0A194R355_PAPMA</name>
<dbReference type="EMBL" id="KQ460779">
    <property type="protein sequence ID" value="KPJ12238.1"/>
    <property type="molecule type" value="Genomic_DNA"/>
</dbReference>
<organism evidence="2 3">
    <name type="scientific">Papilio machaon</name>
    <name type="common">Old World swallowtail butterfly</name>
    <dbReference type="NCBI Taxonomy" id="76193"/>
    <lineage>
        <taxon>Eukaryota</taxon>
        <taxon>Metazoa</taxon>
        <taxon>Ecdysozoa</taxon>
        <taxon>Arthropoda</taxon>
        <taxon>Hexapoda</taxon>
        <taxon>Insecta</taxon>
        <taxon>Pterygota</taxon>
        <taxon>Neoptera</taxon>
        <taxon>Endopterygota</taxon>
        <taxon>Lepidoptera</taxon>
        <taxon>Glossata</taxon>
        <taxon>Ditrysia</taxon>
        <taxon>Papilionoidea</taxon>
        <taxon>Papilionidae</taxon>
        <taxon>Papilioninae</taxon>
        <taxon>Papilio</taxon>
    </lineage>
</organism>
<feature type="compositionally biased region" description="Pro residues" evidence="1">
    <location>
        <begin position="34"/>
        <end position="46"/>
    </location>
</feature>
<dbReference type="Proteomes" id="UP000053240">
    <property type="component" value="Unassembled WGS sequence"/>
</dbReference>
<proteinExistence type="predicted"/>
<evidence type="ECO:0000256" key="1">
    <source>
        <dbReference type="SAM" id="MobiDB-lite"/>
    </source>
</evidence>
<dbReference type="AlphaFoldDB" id="A0A194R355"/>
<gene>
    <name evidence="2" type="ORF">RR48_11494</name>
</gene>
<accession>A0A194R355</accession>
<dbReference type="InParanoid" id="A0A194R355"/>
<sequence length="112" mass="11988">MPKIFIRGASRLSRGNRARASDLRLYPKVGTATPPIPRPTDPAPAPPRRRSTNARSGNVYRFSDDCGVRAGAGVAVLLVSGVCRVSCVACRMSHVACRVGSFVIKCITFVES</sequence>
<evidence type="ECO:0000313" key="2">
    <source>
        <dbReference type="EMBL" id="KPJ12238.1"/>
    </source>
</evidence>
<feature type="region of interest" description="Disordered" evidence="1">
    <location>
        <begin position="28"/>
        <end position="56"/>
    </location>
</feature>
<keyword evidence="3" id="KW-1185">Reference proteome</keyword>
<evidence type="ECO:0000313" key="3">
    <source>
        <dbReference type="Proteomes" id="UP000053240"/>
    </source>
</evidence>